<feature type="transmembrane region" description="Helical" evidence="6">
    <location>
        <begin position="359"/>
        <end position="381"/>
    </location>
</feature>
<keyword evidence="2 4" id="KW-0853">WD repeat</keyword>
<dbReference type="SUPFAM" id="SSF117289">
    <property type="entry name" value="Nucleoporin domain"/>
    <property type="match status" value="1"/>
</dbReference>
<dbReference type="InterPro" id="IPR015943">
    <property type="entry name" value="WD40/YVTN_repeat-like_dom_sf"/>
</dbReference>
<dbReference type="PANTHER" id="PTHR45589:SF1">
    <property type="entry name" value="WD REPEAT DOMAIN 62, ISOFORM G"/>
    <property type="match status" value="1"/>
</dbReference>
<evidence type="ECO:0000256" key="6">
    <source>
        <dbReference type="SAM" id="Phobius"/>
    </source>
</evidence>
<feature type="transmembrane region" description="Helical" evidence="6">
    <location>
        <begin position="291"/>
        <end position="310"/>
    </location>
</feature>
<dbReference type="InterPro" id="IPR019775">
    <property type="entry name" value="WD40_repeat_CS"/>
</dbReference>
<evidence type="ECO:0000313" key="7">
    <source>
        <dbReference type="EMBL" id="KAK3215299.1"/>
    </source>
</evidence>
<keyword evidence="6" id="KW-0472">Membrane</keyword>
<organism evidence="7 8">
    <name type="scientific">Pseudopithomyces chartarum</name>
    <dbReference type="NCBI Taxonomy" id="1892770"/>
    <lineage>
        <taxon>Eukaryota</taxon>
        <taxon>Fungi</taxon>
        <taxon>Dikarya</taxon>
        <taxon>Ascomycota</taxon>
        <taxon>Pezizomycotina</taxon>
        <taxon>Dothideomycetes</taxon>
        <taxon>Pleosporomycetidae</taxon>
        <taxon>Pleosporales</taxon>
        <taxon>Massarineae</taxon>
        <taxon>Didymosphaeriaceae</taxon>
        <taxon>Pseudopithomyces</taxon>
    </lineage>
</organism>
<dbReference type="Pfam" id="PF00400">
    <property type="entry name" value="WD40"/>
    <property type="match status" value="2"/>
</dbReference>
<feature type="region of interest" description="Disordered" evidence="5">
    <location>
        <begin position="547"/>
        <end position="604"/>
    </location>
</feature>
<evidence type="ECO:0000256" key="1">
    <source>
        <dbReference type="ARBA" id="ARBA00004141"/>
    </source>
</evidence>
<feature type="compositionally biased region" description="Basic and acidic residues" evidence="5">
    <location>
        <begin position="43"/>
        <end position="52"/>
    </location>
</feature>
<feature type="transmembrane region" description="Helical" evidence="6">
    <location>
        <begin position="330"/>
        <end position="347"/>
    </location>
</feature>
<feature type="transmembrane region" description="Helical" evidence="6">
    <location>
        <begin position="249"/>
        <end position="270"/>
    </location>
</feature>
<gene>
    <name evidence="7" type="ORF">GRF29_19g2865511</name>
</gene>
<dbReference type="InterPro" id="IPR036259">
    <property type="entry name" value="MFS_trans_sf"/>
</dbReference>
<feature type="repeat" description="WD" evidence="4">
    <location>
        <begin position="1056"/>
        <end position="1097"/>
    </location>
</feature>
<dbReference type="InterPro" id="IPR001680">
    <property type="entry name" value="WD40_rpt"/>
</dbReference>
<feature type="compositionally biased region" description="Polar residues" evidence="5">
    <location>
        <begin position="26"/>
        <end position="41"/>
    </location>
</feature>
<feature type="transmembrane region" description="Helical" evidence="6">
    <location>
        <begin position="192"/>
        <end position="213"/>
    </location>
</feature>
<dbReference type="SMART" id="SM00320">
    <property type="entry name" value="WD40"/>
    <property type="match status" value="9"/>
</dbReference>
<protein>
    <submittedName>
        <fullName evidence="7">Uncharacterized protein</fullName>
    </submittedName>
</protein>
<feature type="transmembrane region" description="Helical" evidence="6">
    <location>
        <begin position="161"/>
        <end position="186"/>
    </location>
</feature>
<evidence type="ECO:0000256" key="2">
    <source>
        <dbReference type="ARBA" id="ARBA00022574"/>
    </source>
</evidence>
<dbReference type="Gene3D" id="1.20.1250.20">
    <property type="entry name" value="MFS general substrate transporter like domains"/>
    <property type="match status" value="2"/>
</dbReference>
<comment type="subcellular location">
    <subcellularLocation>
        <location evidence="1">Membrane</location>
        <topology evidence="1">Multi-pass membrane protein</topology>
    </subcellularLocation>
</comment>
<dbReference type="GO" id="GO:0016020">
    <property type="term" value="C:membrane"/>
    <property type="evidence" value="ECO:0007669"/>
    <property type="project" value="UniProtKB-SubCell"/>
</dbReference>
<reference evidence="7 8" key="1">
    <citation type="submission" date="2021-02" db="EMBL/GenBank/DDBJ databases">
        <title>Genome assembly of Pseudopithomyces chartarum.</title>
        <authorList>
            <person name="Jauregui R."/>
            <person name="Singh J."/>
            <person name="Voisey C."/>
        </authorList>
    </citation>
    <scope>NUCLEOTIDE SEQUENCE [LARGE SCALE GENOMIC DNA]</scope>
    <source>
        <strain evidence="7 8">AGR01</strain>
    </source>
</reference>
<sequence length="1515" mass="163264">MCSKQPDPECTPRPESPQPKHESPRESLQVNPEIENNTSSFELDEKGNRIVPRDASPSQTTTSPSRAPNEKAKVTKAQQWKIWTSCSLQCFWVMGINQSFGIFQAYYGSDKAVKAGIIRPQEETCRAGIAAIQSLGNGGIVAIFAILFFSRLPSIGNHIRTLCWASATLTALGFAGAAASNTLWLLLLTQGFFVGIGNGVFFNALLTILPEYFGKHSGRAQGSSVAIGSVGAVVLSLSLPELLRTVGARYTLGILSILSMCFLGISSYLAQPPRKCQRRSTKLVGWRVFTNPIFSLLFLVNLIHPLTVAIPTTFGPEFSKALGYNSKMSSIILAVSSGVGIPSRVLMGLAADYVGHNNMLFLSTLTFGLGTLVLWLLAAQLDSGPVWIVYNVVYGCTYGVFSTVINSIQKGHFGDELYYPYNGVLTSIRGVSYVVGVPIAGSLPAAAMSLTPNNPRMMSPAWGAGIKLTPSPSPFLRSSTPLRSPTKPHRAEASLALRQVIGTTNSSANSFDSLPNARSFAVCAGAAAVIATVDEERRVSQRFYRARPTTNPINPSASIYGGPATPTQNESRNRTASSLREGSLGASPLGSPANDWSDSPGGKAWSTRERIKAATCVAFSPDGKYLAVGETGYKPRVLIFSTAYDAPSDTPLTALSEHTFGVKCLAWSPDSQYLASLGSPNDGFLYVWNVNTRTGAASLHASNKCTSNINRMAWMGASLITVGTRHVRVWRTEEPTPAARVSKSRQSDVSFLSSSVHKTLPGRNCLLENLLEANFTSVVAVAPSKAIVASDKGQLCLIDDSDGTQRFVQVAEAGIVVTSMTADSTDRLHLASSQGGLKTLNISAITDLSTPPPSPSIRVESPTIALTTDSSKIEAIGSLLEYLITVDSQNSIRLSELCAPDDPRIVGDVVIKLPAHGDPVLGVAPLPKANGTGASFYTWSTGGTVLFWTPEGIHKETLEVPLEQMNDTDVGSNELKAVTSSADANFLITGDKYGVVRIIDRQNQSSVLDIKAHSNEITGIALSEVKDQVYAATCSRDRMIQIFQKTSDTWDLLQTLDEHVGAVTGVLFSRNGDRLVSMSSDRTLVVRELVSRQSTETTECAFLILRTVMLKSTPISMTFDADQDDVLLVSTIDRQVHKYDLRNGQCLSSFRASDAEGGDAVVLSSLVHIPRAWGAPLIAGVSSTDKSVRLYEENGTLIARDWGHTEGVRDIALLNSSQDIDDEGGEKSLVTVAVDGTIFVWGLILHTHSRQHMSHSMDLLGPSTPSNNDLLATKPPLRRVFSQSELARFQRSEDDQTTPTGNRSPKLRKKFSKFSLASTPKLEPSPSLPKDGRPGSSRRIIRNRSPSPPSPRHQQVVKRRSSVDVRLRAKTPANEFGSLMSSTESLCRTLRTYRKRLATSTDGLSSEIVSEVERELALTARAVGDKAKSNASLDESVVQKLLDQYSERLVNLLDERISASVAFHTRQNSEGGSWAGFTSPTLQQGEAGATSRADDAQRRPSNISATESFSDTASG</sequence>
<keyword evidence="6" id="KW-1133">Transmembrane helix</keyword>
<feature type="compositionally biased region" description="Polar residues" evidence="5">
    <location>
        <begin position="548"/>
        <end position="557"/>
    </location>
</feature>
<name>A0AAN6M2R8_9PLEO</name>
<keyword evidence="3" id="KW-0677">Repeat</keyword>
<feature type="region of interest" description="Disordered" evidence="5">
    <location>
        <begin position="1"/>
        <end position="73"/>
    </location>
</feature>
<dbReference type="InterPro" id="IPR011701">
    <property type="entry name" value="MFS"/>
</dbReference>
<feature type="compositionally biased region" description="Polar residues" evidence="5">
    <location>
        <begin position="1470"/>
        <end position="1484"/>
    </location>
</feature>
<dbReference type="InterPro" id="IPR052779">
    <property type="entry name" value="WDR62"/>
</dbReference>
<dbReference type="Gene3D" id="2.130.10.10">
    <property type="entry name" value="YVTN repeat-like/Quinoprotein amine dehydrogenase"/>
    <property type="match status" value="3"/>
</dbReference>
<comment type="caution">
    <text evidence="7">The sequence shown here is derived from an EMBL/GenBank/DDBJ whole genome shotgun (WGS) entry which is preliminary data.</text>
</comment>
<dbReference type="PROSITE" id="PS50082">
    <property type="entry name" value="WD_REPEATS_2"/>
    <property type="match status" value="1"/>
</dbReference>
<dbReference type="PROSITE" id="PS00678">
    <property type="entry name" value="WD_REPEATS_1"/>
    <property type="match status" value="1"/>
</dbReference>
<feature type="transmembrane region" description="Helical" evidence="6">
    <location>
        <begin position="430"/>
        <end position="450"/>
    </location>
</feature>
<feature type="transmembrane region" description="Helical" evidence="6">
    <location>
        <begin position="387"/>
        <end position="409"/>
    </location>
</feature>
<feature type="region of interest" description="Disordered" evidence="5">
    <location>
        <begin position="1286"/>
        <end position="1363"/>
    </location>
</feature>
<feature type="region of interest" description="Disordered" evidence="5">
    <location>
        <begin position="1470"/>
        <end position="1515"/>
    </location>
</feature>
<dbReference type="Proteomes" id="UP001280581">
    <property type="component" value="Unassembled WGS sequence"/>
</dbReference>
<proteinExistence type="predicted"/>
<dbReference type="Pfam" id="PF07690">
    <property type="entry name" value="MFS_1"/>
    <property type="match status" value="1"/>
</dbReference>
<evidence type="ECO:0000313" key="8">
    <source>
        <dbReference type="Proteomes" id="UP001280581"/>
    </source>
</evidence>
<feature type="transmembrane region" description="Helical" evidence="6">
    <location>
        <begin position="127"/>
        <end position="149"/>
    </location>
</feature>
<dbReference type="PANTHER" id="PTHR45589">
    <property type="entry name" value="WD REPEAT DOMAIN 62, ISOFORM G"/>
    <property type="match status" value="1"/>
</dbReference>
<feature type="compositionally biased region" description="Polar residues" evidence="5">
    <location>
        <begin position="56"/>
        <end position="66"/>
    </location>
</feature>
<evidence type="ECO:0000256" key="4">
    <source>
        <dbReference type="PROSITE-ProRule" id="PRU00221"/>
    </source>
</evidence>
<dbReference type="SUPFAM" id="SSF101908">
    <property type="entry name" value="Putative isomerase YbhE"/>
    <property type="match status" value="1"/>
</dbReference>
<keyword evidence="8" id="KW-1185">Reference proteome</keyword>
<dbReference type="SUPFAM" id="SSF103473">
    <property type="entry name" value="MFS general substrate transporter"/>
    <property type="match status" value="1"/>
</dbReference>
<dbReference type="GO" id="GO:0022857">
    <property type="term" value="F:transmembrane transporter activity"/>
    <property type="evidence" value="ECO:0007669"/>
    <property type="project" value="InterPro"/>
</dbReference>
<feature type="compositionally biased region" description="Polar residues" evidence="5">
    <location>
        <begin position="565"/>
        <end position="580"/>
    </location>
</feature>
<feature type="compositionally biased region" description="Basic and acidic residues" evidence="5">
    <location>
        <begin position="1"/>
        <end position="25"/>
    </location>
</feature>
<evidence type="ECO:0000256" key="5">
    <source>
        <dbReference type="SAM" id="MobiDB-lite"/>
    </source>
</evidence>
<keyword evidence="6" id="KW-0812">Transmembrane</keyword>
<feature type="compositionally biased region" description="Polar residues" evidence="5">
    <location>
        <begin position="1499"/>
        <end position="1515"/>
    </location>
</feature>
<evidence type="ECO:0000256" key="3">
    <source>
        <dbReference type="ARBA" id="ARBA00022737"/>
    </source>
</evidence>
<accession>A0AAN6M2R8</accession>
<dbReference type="EMBL" id="WVTA01000003">
    <property type="protein sequence ID" value="KAK3215299.1"/>
    <property type="molecule type" value="Genomic_DNA"/>
</dbReference>